<dbReference type="RefSeq" id="WP_161810070.1">
    <property type="nucleotide sequence ID" value="NZ_BLJN01000001.1"/>
</dbReference>
<dbReference type="InterPro" id="IPR050085">
    <property type="entry name" value="AGPR"/>
</dbReference>
<dbReference type="PANTHER" id="PTHR32338:SF10">
    <property type="entry name" value="N-ACETYL-GAMMA-GLUTAMYL-PHOSPHATE REDUCTASE, CHLOROPLASTIC-RELATED"/>
    <property type="match status" value="1"/>
</dbReference>
<comment type="subcellular location">
    <subcellularLocation>
        <location evidence="5">Cytoplasm</location>
    </subcellularLocation>
</comment>
<evidence type="ECO:0000256" key="4">
    <source>
        <dbReference type="ARBA" id="ARBA00023002"/>
    </source>
</evidence>
<keyword evidence="9" id="KW-1185">Reference proteome</keyword>
<dbReference type="GO" id="GO:0070401">
    <property type="term" value="F:NADP+ binding"/>
    <property type="evidence" value="ECO:0007669"/>
    <property type="project" value="InterPro"/>
</dbReference>
<dbReference type="SMART" id="SM00859">
    <property type="entry name" value="Semialdhyde_dh"/>
    <property type="match status" value="1"/>
</dbReference>
<feature type="region of interest" description="Disordered" evidence="6">
    <location>
        <begin position="191"/>
        <end position="210"/>
    </location>
</feature>
<keyword evidence="1 5" id="KW-0055">Arginine biosynthesis</keyword>
<reference evidence="9" key="1">
    <citation type="submission" date="2020-01" db="EMBL/GenBank/DDBJ databases">
        <title>'Steroidobacter agaridevorans' sp. nov., agar-degrading bacteria isolated from rhizosphere soils.</title>
        <authorList>
            <person name="Ikenaga M."/>
            <person name="Kataoka M."/>
            <person name="Murouchi A."/>
            <person name="Katsuragi S."/>
            <person name="Sakai M."/>
        </authorList>
    </citation>
    <scope>NUCLEOTIDE SEQUENCE [LARGE SCALE GENOMIC DNA]</scope>
    <source>
        <strain evidence="9">YU21-B</strain>
    </source>
</reference>
<evidence type="ECO:0000256" key="2">
    <source>
        <dbReference type="ARBA" id="ARBA00022605"/>
    </source>
</evidence>
<dbReference type="InterPro" id="IPR000706">
    <property type="entry name" value="AGPR_type-1"/>
</dbReference>
<dbReference type="EC" id="1.2.1.38" evidence="5"/>
<dbReference type="SUPFAM" id="SSF51735">
    <property type="entry name" value="NAD(P)-binding Rossmann-fold domains"/>
    <property type="match status" value="1"/>
</dbReference>
<dbReference type="CDD" id="cd17895">
    <property type="entry name" value="AGPR_1_N"/>
    <property type="match status" value="1"/>
</dbReference>
<evidence type="ECO:0000256" key="6">
    <source>
        <dbReference type="SAM" id="MobiDB-lite"/>
    </source>
</evidence>
<proteinExistence type="inferred from homology"/>
<keyword evidence="3 5" id="KW-0521">NADP</keyword>
<dbReference type="GO" id="GO:0005737">
    <property type="term" value="C:cytoplasm"/>
    <property type="evidence" value="ECO:0007669"/>
    <property type="project" value="UniProtKB-SubCell"/>
</dbReference>
<evidence type="ECO:0000256" key="3">
    <source>
        <dbReference type="ARBA" id="ARBA00022857"/>
    </source>
</evidence>
<feature type="domain" description="Semialdehyde dehydrogenase NAD-binding" evidence="7">
    <location>
        <begin position="7"/>
        <end position="152"/>
    </location>
</feature>
<sequence>MSDAKIPVIVLGGTGYVSGELLRLIAGHPRLELKAILSDSQPGEPVAKFFAHLAPIYPELKFSSLDEVKQLVGTLPTSAIISAAPHGVAAKLIDDVLTAAEAKGTKPRVIDISADYRYSTASAYEAVYKHAHGAPNRIAQFSCAVPEHLDKITTPHVAHPGCFATAVLLSSVPLLSLGLVEPRLFAAGITGSTGSGRTPSAGTHHPQRHSDLYAYNPLSHRHTPEIAALAQVASQVKAEFSFVPHSGPFARGIHVTVQAKALKPIKTPELLEALKGFYAGRTFVRVVGEMPHVKDVAASNYAFLSAAANGESVAVMCAIDNLVKGAAGGAMQWLNRVFDLDETTGLTTPAAGWT</sequence>
<dbReference type="HAMAP" id="MF_00150">
    <property type="entry name" value="ArgC_type1"/>
    <property type="match status" value="1"/>
</dbReference>
<dbReference type="SUPFAM" id="SSF55347">
    <property type="entry name" value="Glyceraldehyde-3-phosphate dehydrogenase-like, C-terminal domain"/>
    <property type="match status" value="1"/>
</dbReference>
<dbReference type="UniPathway" id="UPA00068">
    <property type="reaction ID" value="UER00108"/>
</dbReference>
<dbReference type="EMBL" id="BLJN01000001">
    <property type="protein sequence ID" value="GFE78136.1"/>
    <property type="molecule type" value="Genomic_DNA"/>
</dbReference>
<dbReference type="GO" id="GO:0006526">
    <property type="term" value="P:L-arginine biosynthetic process"/>
    <property type="evidence" value="ECO:0007669"/>
    <property type="project" value="UniProtKB-UniRule"/>
</dbReference>
<dbReference type="Proteomes" id="UP000445000">
    <property type="component" value="Unassembled WGS sequence"/>
</dbReference>
<comment type="caution">
    <text evidence="8">The sequence shown here is derived from an EMBL/GenBank/DDBJ whole genome shotgun (WGS) entry which is preliminary data.</text>
</comment>
<evidence type="ECO:0000313" key="9">
    <source>
        <dbReference type="Proteomes" id="UP000445000"/>
    </source>
</evidence>
<evidence type="ECO:0000256" key="5">
    <source>
        <dbReference type="HAMAP-Rule" id="MF_00150"/>
    </source>
</evidence>
<dbReference type="GO" id="GO:0051287">
    <property type="term" value="F:NAD binding"/>
    <property type="evidence" value="ECO:0007669"/>
    <property type="project" value="InterPro"/>
</dbReference>
<accession>A0A829Y5P0</accession>
<dbReference type="GO" id="GO:0003942">
    <property type="term" value="F:N-acetyl-gamma-glutamyl-phosphate reductase activity"/>
    <property type="evidence" value="ECO:0007669"/>
    <property type="project" value="UniProtKB-UniRule"/>
</dbReference>
<dbReference type="Pfam" id="PF22698">
    <property type="entry name" value="Semialdhyde_dhC_1"/>
    <property type="match status" value="1"/>
</dbReference>
<comment type="catalytic activity">
    <reaction evidence="5">
        <text>N-acetyl-L-glutamate 5-semialdehyde + phosphate + NADP(+) = N-acetyl-L-glutamyl 5-phosphate + NADPH + H(+)</text>
        <dbReference type="Rhea" id="RHEA:21588"/>
        <dbReference type="ChEBI" id="CHEBI:15378"/>
        <dbReference type="ChEBI" id="CHEBI:29123"/>
        <dbReference type="ChEBI" id="CHEBI:43474"/>
        <dbReference type="ChEBI" id="CHEBI:57783"/>
        <dbReference type="ChEBI" id="CHEBI:57936"/>
        <dbReference type="ChEBI" id="CHEBI:58349"/>
        <dbReference type="EC" id="1.2.1.38"/>
    </reaction>
</comment>
<evidence type="ECO:0000259" key="7">
    <source>
        <dbReference type="SMART" id="SM00859"/>
    </source>
</evidence>
<name>A0A829Y5P0_9GAMM</name>
<gene>
    <name evidence="5 8" type="primary">argC</name>
    <name evidence="8" type="ORF">GCM10011487_01360</name>
</gene>
<comment type="function">
    <text evidence="5">Catalyzes the NADPH-dependent reduction of N-acetyl-5-glutamyl phosphate to yield N-acetyl-L-glutamate 5-semialdehyde.</text>
</comment>
<organism evidence="8 9">
    <name type="scientific">Steroidobacter agaridevorans</name>
    <dbReference type="NCBI Taxonomy" id="2695856"/>
    <lineage>
        <taxon>Bacteria</taxon>
        <taxon>Pseudomonadati</taxon>
        <taxon>Pseudomonadota</taxon>
        <taxon>Gammaproteobacteria</taxon>
        <taxon>Steroidobacterales</taxon>
        <taxon>Steroidobacteraceae</taxon>
        <taxon>Steroidobacter</taxon>
    </lineage>
</organism>
<feature type="compositionally biased region" description="Polar residues" evidence="6">
    <location>
        <begin position="191"/>
        <end position="201"/>
    </location>
</feature>
<feature type="active site" evidence="5">
    <location>
        <position position="162"/>
    </location>
</feature>
<dbReference type="NCBIfam" id="TIGR01850">
    <property type="entry name" value="argC"/>
    <property type="match status" value="1"/>
</dbReference>
<evidence type="ECO:0000256" key="1">
    <source>
        <dbReference type="ARBA" id="ARBA00022571"/>
    </source>
</evidence>
<dbReference type="Gene3D" id="3.30.360.10">
    <property type="entry name" value="Dihydrodipicolinate Reductase, domain 2"/>
    <property type="match status" value="1"/>
</dbReference>
<keyword evidence="2 5" id="KW-0028">Amino-acid biosynthesis</keyword>
<comment type="similarity">
    <text evidence="5">Belongs to the NAGSA dehydrogenase family. Type 1 subfamily.</text>
</comment>
<comment type="pathway">
    <text evidence="5">Amino-acid biosynthesis; L-arginine biosynthesis; N(2)-acetyl-L-ornithine from L-glutamate: step 3/4.</text>
</comment>
<evidence type="ECO:0000313" key="8">
    <source>
        <dbReference type="EMBL" id="GFE78136.1"/>
    </source>
</evidence>
<keyword evidence="4 5" id="KW-0560">Oxidoreductase</keyword>
<dbReference type="PANTHER" id="PTHR32338">
    <property type="entry name" value="N-ACETYL-GAMMA-GLUTAMYL-PHOSPHATE REDUCTASE, CHLOROPLASTIC-RELATED-RELATED"/>
    <property type="match status" value="1"/>
</dbReference>
<dbReference type="Gene3D" id="3.40.50.720">
    <property type="entry name" value="NAD(P)-binding Rossmann-like Domain"/>
    <property type="match status" value="1"/>
</dbReference>
<dbReference type="AlphaFoldDB" id="A0A829Y5P0"/>
<dbReference type="InterPro" id="IPR000534">
    <property type="entry name" value="Semialdehyde_DH_NAD-bd"/>
</dbReference>
<keyword evidence="5" id="KW-0963">Cytoplasm</keyword>
<dbReference type="Pfam" id="PF01118">
    <property type="entry name" value="Semialdhyde_dh"/>
    <property type="match status" value="1"/>
</dbReference>
<dbReference type="InterPro" id="IPR058924">
    <property type="entry name" value="AGPR_dimerisation_dom"/>
</dbReference>
<protein>
    <recommendedName>
        <fullName evidence="5">N-acetyl-gamma-glutamyl-phosphate reductase</fullName>
        <shortName evidence="5">AGPR</shortName>
        <ecNumber evidence="5">1.2.1.38</ecNumber>
    </recommendedName>
    <alternativeName>
        <fullName evidence="5">N-acetyl-glutamate semialdehyde dehydrogenase</fullName>
        <shortName evidence="5">NAGSA dehydrogenase</shortName>
    </alternativeName>
</protein>
<dbReference type="InterPro" id="IPR036291">
    <property type="entry name" value="NAD(P)-bd_dom_sf"/>
</dbReference>